<dbReference type="Gene3D" id="3.40.50.300">
    <property type="entry name" value="P-loop containing nucleotide triphosphate hydrolases"/>
    <property type="match status" value="1"/>
</dbReference>
<evidence type="ECO:0000256" key="1">
    <source>
        <dbReference type="ARBA" id="ARBA00005417"/>
    </source>
</evidence>
<accession>A0A0G7ZNI6</accession>
<evidence type="ECO:0000256" key="4">
    <source>
        <dbReference type="ARBA" id="ARBA00022840"/>
    </source>
</evidence>
<keyword evidence="4 7" id="KW-0067">ATP-binding</keyword>
<keyword evidence="2" id="KW-0813">Transport</keyword>
<comment type="similarity">
    <text evidence="1">Belongs to the ABC transporter superfamily.</text>
</comment>
<dbReference type="Pfam" id="PF00005">
    <property type="entry name" value="ABC_tran"/>
    <property type="match status" value="1"/>
</dbReference>
<dbReference type="InterPro" id="IPR003593">
    <property type="entry name" value="AAA+_ATPase"/>
</dbReference>
<evidence type="ECO:0000256" key="3">
    <source>
        <dbReference type="ARBA" id="ARBA00022741"/>
    </source>
</evidence>
<proteinExistence type="inferred from homology"/>
<feature type="domain" description="ABC transporter" evidence="6">
    <location>
        <begin position="80"/>
        <end position="313"/>
    </location>
</feature>
<dbReference type="InterPro" id="IPR017911">
    <property type="entry name" value="MacB-like_ATP-bd"/>
</dbReference>
<dbReference type="InterPro" id="IPR003439">
    <property type="entry name" value="ABC_transporter-like_ATP-bd"/>
</dbReference>
<dbReference type="Proteomes" id="UP000242141">
    <property type="component" value="Unassembled WGS sequence"/>
</dbReference>
<dbReference type="GO" id="GO:0016887">
    <property type="term" value="F:ATP hydrolysis activity"/>
    <property type="evidence" value="ECO:0007669"/>
    <property type="project" value="InterPro"/>
</dbReference>
<dbReference type="SMART" id="SM00382">
    <property type="entry name" value="AAA"/>
    <property type="match status" value="1"/>
</dbReference>
<evidence type="ECO:0000313" key="7">
    <source>
        <dbReference type="EMBL" id="CRX37154.1"/>
    </source>
</evidence>
<dbReference type="PROSITE" id="PS50893">
    <property type="entry name" value="ABC_TRANSPORTER_2"/>
    <property type="match status" value="1"/>
</dbReference>
<dbReference type="EMBL" id="CWGI01000001">
    <property type="protein sequence ID" value="CRX37154.1"/>
    <property type="molecule type" value="Genomic_DNA"/>
</dbReference>
<dbReference type="CDD" id="cd03255">
    <property type="entry name" value="ABC_MJ0796_LolCDE_FtsE"/>
    <property type="match status" value="1"/>
</dbReference>
<reference evidence="8" key="1">
    <citation type="submission" date="2015-05" db="EMBL/GenBank/DDBJ databases">
        <authorList>
            <person name="Collingro A."/>
        </authorList>
    </citation>
    <scope>NUCLEOTIDE SEQUENCE [LARGE SCALE GENOMIC DNA]</scope>
    <source>
        <strain evidence="8">Ps</strain>
    </source>
</reference>
<keyword evidence="8" id="KW-1185">Reference proteome</keyword>
<dbReference type="PANTHER" id="PTHR42798:SF2">
    <property type="entry name" value="ABC TRANSPORTER ATP-BINDING PROTEIN MG467-RELATED"/>
    <property type="match status" value="1"/>
</dbReference>
<dbReference type="GO" id="GO:0005524">
    <property type="term" value="F:ATP binding"/>
    <property type="evidence" value="ECO:0007669"/>
    <property type="project" value="UniProtKB-KW"/>
</dbReference>
<sequence length="314" mass="36089">MMMKKNPKLNNDDEKNINKEDLKKLKNLAKDRIKKEKKEYKEKIANAINHEQKGKIKKEAKNLFKKGILPENSFNKKYIVELKDVEKYYFMSKSNYEHILRKINLKIKEGEVVIILGMSGSGKTTLLNIISGLTDFNKGSVRVLDHDLFYLSENKKTKFRANHVSFVFQSYNLIQSLTVSENIKIGENLRSKSKEKIDVDQILASLDLSDQKNKYPFQLSGGQQQRVSIGRALAKNPTILFADEPTGALDEEKGKDAMRMILNINKIFKTTLIIVTHNPNFANIGDHVIRIKDGQIIEDVYNKKRVSVSDVKWT</sequence>
<dbReference type="InterPro" id="IPR027417">
    <property type="entry name" value="P-loop_NTPase"/>
</dbReference>
<dbReference type="GO" id="GO:0098796">
    <property type="term" value="C:membrane protein complex"/>
    <property type="evidence" value="ECO:0007669"/>
    <property type="project" value="UniProtKB-ARBA"/>
</dbReference>
<name>A0A0G7ZNI6_9MOLU</name>
<dbReference type="InterPro" id="IPR017871">
    <property type="entry name" value="ABC_transporter-like_CS"/>
</dbReference>
<evidence type="ECO:0000256" key="2">
    <source>
        <dbReference type="ARBA" id="ARBA00022448"/>
    </source>
</evidence>
<keyword evidence="3" id="KW-0547">Nucleotide-binding</keyword>
<dbReference type="SUPFAM" id="SSF52540">
    <property type="entry name" value="P-loop containing nucleoside triphosphate hydrolases"/>
    <property type="match status" value="1"/>
</dbReference>
<dbReference type="AlphaFoldDB" id="A0A0G7ZNI6"/>
<dbReference type="FunFam" id="3.40.50.300:FF:000032">
    <property type="entry name" value="Export ABC transporter ATP-binding protein"/>
    <property type="match status" value="1"/>
</dbReference>
<feature type="region of interest" description="Disordered" evidence="5">
    <location>
        <begin position="1"/>
        <end position="21"/>
    </location>
</feature>
<gene>
    <name evidence="7" type="ORF">HEPPS_03730</name>
</gene>
<evidence type="ECO:0000256" key="5">
    <source>
        <dbReference type="SAM" id="MobiDB-lite"/>
    </source>
</evidence>
<dbReference type="PROSITE" id="PS00211">
    <property type="entry name" value="ABC_TRANSPORTER_1"/>
    <property type="match status" value="1"/>
</dbReference>
<feature type="compositionally biased region" description="Basic and acidic residues" evidence="5">
    <location>
        <begin position="10"/>
        <end position="21"/>
    </location>
</feature>
<evidence type="ECO:0000259" key="6">
    <source>
        <dbReference type="PROSITE" id="PS50893"/>
    </source>
</evidence>
<organism evidence="7 8">
    <name type="scientific">Candidatus Hepatoplasma crinochetorum</name>
    <dbReference type="NCBI Taxonomy" id="295596"/>
    <lineage>
        <taxon>Bacteria</taxon>
        <taxon>Bacillati</taxon>
        <taxon>Mycoplasmatota</taxon>
        <taxon>Mollicutes</taxon>
        <taxon>Candidatus Hepatoplasmataceae</taxon>
        <taxon>Candidatus Hepatoplasma</taxon>
    </lineage>
</organism>
<protein>
    <submittedName>
        <fullName evidence="7">| macB / Macrolide export ATP-binding/permease protein MacB |:26819 Forward</fullName>
    </submittedName>
</protein>
<evidence type="ECO:0000313" key="8">
    <source>
        <dbReference type="Proteomes" id="UP000242141"/>
    </source>
</evidence>
<dbReference type="PANTHER" id="PTHR42798">
    <property type="entry name" value="LIPOPROTEIN-RELEASING SYSTEM ATP-BINDING PROTEIN LOLD"/>
    <property type="match status" value="1"/>
</dbReference>
<dbReference type="GO" id="GO:0022857">
    <property type="term" value="F:transmembrane transporter activity"/>
    <property type="evidence" value="ECO:0007669"/>
    <property type="project" value="UniProtKB-ARBA"/>
</dbReference>